<keyword evidence="5 6" id="KW-0472">Membrane</keyword>
<dbReference type="InterPro" id="IPR020846">
    <property type="entry name" value="MFS_dom"/>
</dbReference>
<evidence type="ECO:0000259" key="7">
    <source>
        <dbReference type="PROSITE" id="PS50850"/>
    </source>
</evidence>
<dbReference type="Gene3D" id="1.20.1250.20">
    <property type="entry name" value="MFS general substrate transporter like domains"/>
    <property type="match status" value="2"/>
</dbReference>
<dbReference type="AlphaFoldDB" id="A0A410MCI0"/>
<comment type="subcellular location">
    <subcellularLocation>
        <location evidence="1">Cell membrane</location>
        <topology evidence="1">Multi-pass membrane protein</topology>
    </subcellularLocation>
</comment>
<dbReference type="PROSITE" id="PS50850">
    <property type="entry name" value="MFS"/>
    <property type="match status" value="1"/>
</dbReference>
<dbReference type="InterPro" id="IPR050327">
    <property type="entry name" value="Proton-linked_MCT"/>
</dbReference>
<feature type="transmembrane region" description="Helical" evidence="6">
    <location>
        <begin position="52"/>
        <end position="75"/>
    </location>
</feature>
<feature type="transmembrane region" description="Helical" evidence="6">
    <location>
        <begin position="367"/>
        <end position="390"/>
    </location>
</feature>
<evidence type="ECO:0000256" key="5">
    <source>
        <dbReference type="ARBA" id="ARBA00023136"/>
    </source>
</evidence>
<feature type="transmembrane region" description="Helical" evidence="6">
    <location>
        <begin position="335"/>
        <end position="355"/>
    </location>
</feature>
<accession>A0A410MCI0</accession>
<proteinExistence type="predicted"/>
<evidence type="ECO:0000313" key="9">
    <source>
        <dbReference type="Proteomes" id="UP000287756"/>
    </source>
</evidence>
<evidence type="ECO:0000256" key="2">
    <source>
        <dbReference type="ARBA" id="ARBA00022448"/>
    </source>
</evidence>
<evidence type="ECO:0000256" key="4">
    <source>
        <dbReference type="ARBA" id="ARBA00022989"/>
    </source>
</evidence>
<feature type="transmembrane region" description="Helical" evidence="6">
    <location>
        <begin position="175"/>
        <end position="196"/>
    </location>
</feature>
<dbReference type="SUPFAM" id="SSF103473">
    <property type="entry name" value="MFS general substrate transporter"/>
    <property type="match status" value="1"/>
</dbReference>
<dbReference type="CDD" id="cd17355">
    <property type="entry name" value="MFS_YcxA_like"/>
    <property type="match status" value="1"/>
</dbReference>
<feature type="transmembrane region" description="Helical" evidence="6">
    <location>
        <begin position="275"/>
        <end position="298"/>
    </location>
</feature>
<feature type="transmembrane region" description="Helical" evidence="6">
    <location>
        <begin position="240"/>
        <end position="263"/>
    </location>
</feature>
<evidence type="ECO:0000256" key="3">
    <source>
        <dbReference type="ARBA" id="ARBA00022692"/>
    </source>
</evidence>
<dbReference type="InterPro" id="IPR011701">
    <property type="entry name" value="MFS"/>
</dbReference>
<feature type="domain" description="Major facilitator superfamily (MFS) profile" evidence="7">
    <location>
        <begin position="20"/>
        <end position="418"/>
    </location>
</feature>
<feature type="transmembrane region" description="Helical" evidence="6">
    <location>
        <begin position="145"/>
        <end position="163"/>
    </location>
</feature>
<feature type="transmembrane region" description="Helical" evidence="6">
    <location>
        <begin position="305"/>
        <end position="329"/>
    </location>
</feature>
<feature type="transmembrane region" description="Helical" evidence="6">
    <location>
        <begin position="87"/>
        <end position="106"/>
    </location>
</feature>
<feature type="transmembrane region" description="Helical" evidence="6">
    <location>
        <begin position="12"/>
        <end position="32"/>
    </location>
</feature>
<organism evidence="8 9">
    <name type="scientific">Halobacillus litoralis</name>
    <dbReference type="NCBI Taxonomy" id="45668"/>
    <lineage>
        <taxon>Bacteria</taxon>
        <taxon>Bacillati</taxon>
        <taxon>Bacillota</taxon>
        <taxon>Bacilli</taxon>
        <taxon>Bacillales</taxon>
        <taxon>Bacillaceae</taxon>
        <taxon>Halobacillus</taxon>
    </lineage>
</organism>
<feature type="transmembrane region" description="Helical" evidence="6">
    <location>
        <begin position="396"/>
        <end position="413"/>
    </location>
</feature>
<dbReference type="PANTHER" id="PTHR11360:SF308">
    <property type="entry name" value="BLL3089 PROTEIN"/>
    <property type="match status" value="1"/>
</dbReference>
<dbReference type="Pfam" id="PF07690">
    <property type="entry name" value="MFS_1"/>
    <property type="match status" value="1"/>
</dbReference>
<keyword evidence="2" id="KW-0813">Transport</keyword>
<dbReference type="RefSeq" id="WP_128524740.1">
    <property type="nucleotide sequence ID" value="NZ_CANLVY010000010.1"/>
</dbReference>
<keyword evidence="4 6" id="KW-1133">Transmembrane helix</keyword>
<dbReference type="GO" id="GO:0022857">
    <property type="term" value="F:transmembrane transporter activity"/>
    <property type="evidence" value="ECO:0007669"/>
    <property type="project" value="InterPro"/>
</dbReference>
<sequence length="424" mass="47242">MGIKNGKAPVQTPFYYGWVIVAIAGLSVFFSGPGQTYSVSIFIDYYIEDFGYSRSLVSGIYSGATLMAGITLFMMGRLIDRFGQRKMMVVVGVFLALALFWNAFLLGPIMMFLGFFMIRLFGQGSMTLIPNTLVPQWFIRKRGRALSVMAVGGFASSALLPPLNTWLIEAFGWRMTWGIWGVGLLVIFVPLAVFFIRNQPKDIGEVPDGIPKPVKGQMKNPHIEVNEKSWTLKEAMATKAFWFILFCVSVPALVNTAITFHIVSIMDLRGLDTGVAAMVLTLMAVIGFPVTFVSGYLVDRFQVHYILAITFFGHIFTLVILLFTSTWWLAVTFGIFWGFVNGFERIVLNIVWPNYFGREHLGSIKGLAQTVMVVGSALGPLPFGIFYDWLGGYQEVILLTILFPVTAGILALLSPQPEYEDYHA</sequence>
<dbReference type="InterPro" id="IPR036259">
    <property type="entry name" value="MFS_trans_sf"/>
</dbReference>
<dbReference type="GO" id="GO:0005886">
    <property type="term" value="C:plasma membrane"/>
    <property type="evidence" value="ECO:0007669"/>
    <property type="project" value="UniProtKB-SubCell"/>
</dbReference>
<dbReference type="EMBL" id="CP026118">
    <property type="protein sequence ID" value="QAS52454.1"/>
    <property type="molecule type" value="Genomic_DNA"/>
</dbReference>
<protein>
    <submittedName>
        <fullName evidence="8">MFS transporter</fullName>
    </submittedName>
</protein>
<evidence type="ECO:0000256" key="6">
    <source>
        <dbReference type="SAM" id="Phobius"/>
    </source>
</evidence>
<gene>
    <name evidence="8" type="ORF">HLI_09605</name>
</gene>
<evidence type="ECO:0000256" key="1">
    <source>
        <dbReference type="ARBA" id="ARBA00004651"/>
    </source>
</evidence>
<name>A0A410MCI0_9BACI</name>
<evidence type="ECO:0000313" key="8">
    <source>
        <dbReference type="EMBL" id="QAS52454.1"/>
    </source>
</evidence>
<dbReference type="OrthoDB" id="182417at2"/>
<dbReference type="Proteomes" id="UP000287756">
    <property type="component" value="Chromosome"/>
</dbReference>
<feature type="transmembrane region" description="Helical" evidence="6">
    <location>
        <begin position="112"/>
        <end position="133"/>
    </location>
</feature>
<dbReference type="PANTHER" id="PTHR11360">
    <property type="entry name" value="MONOCARBOXYLATE TRANSPORTER"/>
    <property type="match status" value="1"/>
</dbReference>
<keyword evidence="3 6" id="KW-0812">Transmembrane</keyword>
<dbReference type="KEGG" id="hli:HLI_09605"/>
<reference evidence="8 9" key="1">
    <citation type="submission" date="2018-01" db="EMBL/GenBank/DDBJ databases">
        <title>The whole genome sequencing and assembly of Halobacillus litoralis ERB031 strain.</title>
        <authorList>
            <person name="Lee S.-J."/>
            <person name="Park M.-K."/>
            <person name="Kim J.-Y."/>
            <person name="Lee Y.-J."/>
            <person name="Yi H."/>
            <person name="Bahn Y.-S."/>
            <person name="Kim J.F."/>
            <person name="Lee D.-W."/>
        </authorList>
    </citation>
    <scope>NUCLEOTIDE SEQUENCE [LARGE SCALE GENOMIC DNA]</scope>
    <source>
        <strain evidence="8 9">ERB 031</strain>
    </source>
</reference>